<accession>A0AAU2GZ53</accession>
<dbReference type="PROSITE" id="PS51257">
    <property type="entry name" value="PROKAR_LIPOPROTEIN"/>
    <property type="match status" value="1"/>
</dbReference>
<dbReference type="EMBL" id="CP108253">
    <property type="protein sequence ID" value="WTU40359.1"/>
    <property type="molecule type" value="Genomic_DNA"/>
</dbReference>
<dbReference type="PANTHER" id="PTHR15462:SF8">
    <property type="entry name" value="SERINE PROTEASE"/>
    <property type="match status" value="1"/>
</dbReference>
<evidence type="ECO:0000259" key="4">
    <source>
        <dbReference type="Pfam" id="PF00089"/>
    </source>
</evidence>
<feature type="domain" description="Peptidase S1" evidence="4">
    <location>
        <begin position="57"/>
        <end position="240"/>
    </location>
</feature>
<evidence type="ECO:0000256" key="2">
    <source>
        <dbReference type="SAM" id="MobiDB-lite"/>
    </source>
</evidence>
<organism evidence="5">
    <name type="scientific">Streptomyces sp. NBC_00060</name>
    <dbReference type="NCBI Taxonomy" id="2975636"/>
    <lineage>
        <taxon>Bacteria</taxon>
        <taxon>Bacillati</taxon>
        <taxon>Actinomycetota</taxon>
        <taxon>Actinomycetes</taxon>
        <taxon>Kitasatosporales</taxon>
        <taxon>Streptomycetaceae</taxon>
        <taxon>Streptomyces</taxon>
    </lineage>
</organism>
<reference evidence="5" key="1">
    <citation type="submission" date="2022-10" db="EMBL/GenBank/DDBJ databases">
        <title>The complete genomes of actinobacterial strains from the NBC collection.</title>
        <authorList>
            <person name="Joergensen T.S."/>
            <person name="Alvarez Arevalo M."/>
            <person name="Sterndorff E.B."/>
            <person name="Faurdal D."/>
            <person name="Vuksanovic O."/>
            <person name="Mourched A.-S."/>
            <person name="Charusanti P."/>
            <person name="Shaw S."/>
            <person name="Blin K."/>
            <person name="Weber T."/>
        </authorList>
    </citation>
    <scope>NUCLEOTIDE SEQUENCE</scope>
    <source>
        <strain evidence="5">NBC_00060</strain>
    </source>
</reference>
<name>A0AAU2GZ53_9ACTN</name>
<dbReference type="PANTHER" id="PTHR15462">
    <property type="entry name" value="SERINE PROTEASE"/>
    <property type="match status" value="1"/>
</dbReference>
<keyword evidence="1 3" id="KW-0732">Signal</keyword>
<feature type="chain" id="PRO_5043614661" evidence="3">
    <location>
        <begin position="27"/>
        <end position="263"/>
    </location>
</feature>
<dbReference type="Gene3D" id="2.40.10.10">
    <property type="entry name" value="Trypsin-like serine proteases"/>
    <property type="match status" value="2"/>
</dbReference>
<protein>
    <submittedName>
        <fullName evidence="5">Trypsin-like serine protease</fullName>
        <ecNumber evidence="5">3.4.21.-</ecNumber>
    </submittedName>
</protein>
<evidence type="ECO:0000256" key="3">
    <source>
        <dbReference type="SAM" id="SignalP"/>
    </source>
</evidence>
<dbReference type="InterPro" id="IPR009003">
    <property type="entry name" value="Peptidase_S1_PA"/>
</dbReference>
<dbReference type="SUPFAM" id="SSF50494">
    <property type="entry name" value="Trypsin-like serine proteases"/>
    <property type="match status" value="1"/>
</dbReference>
<feature type="region of interest" description="Disordered" evidence="2">
    <location>
        <begin position="29"/>
        <end position="50"/>
    </location>
</feature>
<dbReference type="InterPro" id="IPR001254">
    <property type="entry name" value="Trypsin_dom"/>
</dbReference>
<dbReference type="GO" id="GO:0004252">
    <property type="term" value="F:serine-type endopeptidase activity"/>
    <property type="evidence" value="ECO:0007669"/>
    <property type="project" value="InterPro"/>
</dbReference>
<dbReference type="AlphaFoldDB" id="A0AAU2GZ53"/>
<evidence type="ECO:0000256" key="1">
    <source>
        <dbReference type="ARBA" id="ARBA00022729"/>
    </source>
</evidence>
<keyword evidence="5" id="KW-0645">Protease</keyword>
<dbReference type="InterPro" id="IPR043504">
    <property type="entry name" value="Peptidase_S1_PA_chymotrypsin"/>
</dbReference>
<dbReference type="InterPro" id="IPR050966">
    <property type="entry name" value="Glutamyl_endopeptidase"/>
</dbReference>
<dbReference type="Pfam" id="PF00089">
    <property type="entry name" value="Trypsin"/>
    <property type="match status" value="1"/>
</dbReference>
<dbReference type="GO" id="GO:0006508">
    <property type="term" value="P:proteolysis"/>
    <property type="evidence" value="ECO:0007669"/>
    <property type="project" value="UniProtKB-KW"/>
</dbReference>
<proteinExistence type="predicted"/>
<evidence type="ECO:0000313" key="5">
    <source>
        <dbReference type="EMBL" id="WTU40359.1"/>
    </source>
</evidence>
<feature type="signal peptide" evidence="3">
    <location>
        <begin position="1"/>
        <end position="26"/>
    </location>
</feature>
<keyword evidence="5" id="KW-0378">Hydrolase</keyword>
<gene>
    <name evidence="5" type="ORF">OHV25_12585</name>
</gene>
<dbReference type="EC" id="3.4.21.-" evidence="5"/>
<sequence length="263" mass="27399">MRVLRTVGRVSAAGMLALVTGCGWSAASAPQQDLPDEVPPAPAPQSSAAGTAGLPSVGVLVDGDKHWCTASVVASPKGNVVATAAHCADAGSAGSMAFAPGFSGAVKGSYPYGTWKVRAVQTDERWSGDGDDSFDYAFLTLEPDARGRSVQSVVGAAQPDWSSGPRRRVTVFGYPDEDHNPENRPIACTTDTRPDTELSSDVRIDCAGFWTGTSGSPWLADYRGPDHLGRLIGVLSGGDTDVASTAVLFDARARRLYEKAARG</sequence>